<gene>
    <name evidence="1" type="ORF">NEISUBOT_04044</name>
</gene>
<evidence type="ECO:0000313" key="2">
    <source>
        <dbReference type="Proteomes" id="UP000004621"/>
    </source>
</evidence>
<organism evidence="1 2">
    <name type="scientific">Neisseria subflava NJ9703</name>
    <dbReference type="NCBI Taxonomy" id="546268"/>
    <lineage>
        <taxon>Bacteria</taxon>
        <taxon>Pseudomonadati</taxon>
        <taxon>Pseudomonadota</taxon>
        <taxon>Betaproteobacteria</taxon>
        <taxon>Neisseriales</taxon>
        <taxon>Neisseriaceae</taxon>
        <taxon>Neisseria</taxon>
    </lineage>
</organism>
<proteinExistence type="predicted"/>
<dbReference type="EMBL" id="ACEO02000004">
    <property type="protein sequence ID" value="EFC52301.1"/>
    <property type="molecule type" value="Genomic_DNA"/>
</dbReference>
<name>A0A9W5IRF3_NEISU</name>
<sequence>MRRLRLNIDNQKEERSSEKRFQTTFLTQTVIITSIHLHNTFIP</sequence>
<evidence type="ECO:0000313" key="1">
    <source>
        <dbReference type="EMBL" id="EFC52301.1"/>
    </source>
</evidence>
<dbReference type="AlphaFoldDB" id="A0A9W5IRF3"/>
<comment type="caution">
    <text evidence="1">The sequence shown here is derived from an EMBL/GenBank/DDBJ whole genome shotgun (WGS) entry which is preliminary data.</text>
</comment>
<reference evidence="1 2" key="1">
    <citation type="submission" date="2010-01" db="EMBL/GenBank/DDBJ databases">
        <authorList>
            <person name="Weinstock G."/>
            <person name="Sodergren E."/>
            <person name="Clifton S."/>
            <person name="Fulton L."/>
            <person name="Fulton B."/>
            <person name="Courtney L."/>
            <person name="Fronick C."/>
            <person name="Harrison M."/>
            <person name="Strong C."/>
            <person name="Farmer C."/>
            <person name="Delahaunty K."/>
            <person name="Markovic C."/>
            <person name="Hall O."/>
            <person name="Minx P."/>
            <person name="Tomlinson C."/>
            <person name="Mitreva M."/>
            <person name="Nelson J."/>
            <person name="Hou S."/>
            <person name="Wollam A."/>
            <person name="Pepin K.H."/>
            <person name="Johnson M."/>
            <person name="Bhonagiri V."/>
            <person name="Nash W.E."/>
            <person name="Warren W."/>
            <person name="Chinwalla A."/>
            <person name="Mardis E.R."/>
            <person name="Wilson R.K."/>
        </authorList>
    </citation>
    <scope>NUCLEOTIDE SEQUENCE [LARGE SCALE GENOMIC DNA]</scope>
    <source>
        <strain evidence="1 2">NJ9703</strain>
    </source>
</reference>
<protein>
    <submittedName>
        <fullName evidence="1">Uncharacterized protein</fullName>
    </submittedName>
</protein>
<accession>A0A9W5IRF3</accession>
<dbReference type="Proteomes" id="UP000004621">
    <property type="component" value="Unassembled WGS sequence"/>
</dbReference>